<feature type="signal peptide" evidence="1">
    <location>
        <begin position="1"/>
        <end position="22"/>
    </location>
</feature>
<protein>
    <submittedName>
        <fullName evidence="2">SIMPL domain-containing protein</fullName>
    </submittedName>
</protein>
<dbReference type="InterPro" id="IPR007497">
    <property type="entry name" value="SIMPL/DUF541"/>
</dbReference>
<name>A0AAI9C2G6_STEMA</name>
<comment type="caution">
    <text evidence="2">The sequence shown here is derived from an EMBL/GenBank/DDBJ whole genome shotgun (WGS) entry which is preliminary data.</text>
</comment>
<accession>A0AAI9C2G6</accession>
<dbReference type="PANTHER" id="PTHR34387">
    <property type="entry name" value="SLR1258 PROTEIN"/>
    <property type="match status" value="1"/>
</dbReference>
<proteinExistence type="predicted"/>
<keyword evidence="1" id="KW-0732">Signal</keyword>
<gene>
    <name evidence="2" type="ORF">QEG23_002418</name>
</gene>
<reference evidence="2" key="1">
    <citation type="submission" date="2022-07" db="EMBL/GenBank/DDBJ databases">
        <authorList>
            <consortium name="DAFM: The Division of Animal and Food Microbiology"/>
        </authorList>
    </citation>
    <scope>NUCLEOTIDE SEQUENCE</scope>
    <source>
        <strain evidence="2">19MO01SH01-2</strain>
    </source>
</reference>
<sequence>MKLLSALLWSSLLATMAPSAWAQANTIPSQPHLLVKGEARRVVMPDRFGLQLNIEETDMDADAARRRVQDNVARVLALFKQNKAVEGSVRADNLRIGPAHRYDNGKQVFIGTRVARQLRASFASVQAMQATLAALKANENLQVSSVAPTYSGEVALRRELKGEAAARTRESAQGLAKAYGTQLRGLYSISDVAPDFAYGIQAGRWPQPVEGEVSGVPEPRLTDITLTGSAAAPAPMAPESIEAGPITYTENVYAIFLISDGT</sequence>
<dbReference type="RefSeq" id="WP_110713970.1">
    <property type="nucleotide sequence ID" value="NZ_CP029773.1"/>
</dbReference>
<dbReference type="Gene3D" id="3.30.110.170">
    <property type="entry name" value="Protein of unknown function (DUF541), domain 1"/>
    <property type="match status" value="1"/>
</dbReference>
<dbReference type="Pfam" id="PF04402">
    <property type="entry name" value="SIMPL"/>
    <property type="match status" value="1"/>
</dbReference>
<organism evidence="2 3">
    <name type="scientific">Stenotrophomonas maltophilia</name>
    <name type="common">Pseudomonas maltophilia</name>
    <name type="synonym">Xanthomonas maltophilia</name>
    <dbReference type="NCBI Taxonomy" id="40324"/>
    <lineage>
        <taxon>Bacteria</taxon>
        <taxon>Pseudomonadati</taxon>
        <taxon>Pseudomonadota</taxon>
        <taxon>Gammaproteobacteria</taxon>
        <taxon>Lysobacterales</taxon>
        <taxon>Lysobacteraceae</taxon>
        <taxon>Stenotrophomonas</taxon>
        <taxon>Stenotrophomonas maltophilia group</taxon>
    </lineage>
</organism>
<dbReference type="PANTHER" id="PTHR34387:SF2">
    <property type="entry name" value="SLR1258 PROTEIN"/>
    <property type="match status" value="1"/>
</dbReference>
<dbReference type="AlphaFoldDB" id="A0AAI9C2G6"/>
<dbReference type="Proteomes" id="UP001218208">
    <property type="component" value="Unassembled WGS sequence"/>
</dbReference>
<evidence type="ECO:0000313" key="3">
    <source>
        <dbReference type="Proteomes" id="UP001218208"/>
    </source>
</evidence>
<dbReference type="GO" id="GO:0006974">
    <property type="term" value="P:DNA damage response"/>
    <property type="evidence" value="ECO:0007669"/>
    <property type="project" value="TreeGrafter"/>
</dbReference>
<dbReference type="EMBL" id="ABLOJW010000011">
    <property type="protein sequence ID" value="EKT4092895.1"/>
    <property type="molecule type" value="Genomic_DNA"/>
</dbReference>
<dbReference type="InterPro" id="IPR052022">
    <property type="entry name" value="26kDa_periplasmic_antigen"/>
</dbReference>
<feature type="chain" id="PRO_5042491927" evidence="1">
    <location>
        <begin position="23"/>
        <end position="262"/>
    </location>
</feature>
<evidence type="ECO:0000313" key="2">
    <source>
        <dbReference type="EMBL" id="EKT4092895.1"/>
    </source>
</evidence>
<evidence type="ECO:0000256" key="1">
    <source>
        <dbReference type="SAM" id="SignalP"/>
    </source>
</evidence>